<dbReference type="PIRSF" id="PIRSF003128">
    <property type="entry name" value="RecN"/>
    <property type="match status" value="1"/>
</dbReference>
<evidence type="ECO:0000313" key="11">
    <source>
        <dbReference type="EMBL" id="MCO5723732.1"/>
    </source>
</evidence>
<dbReference type="EMBL" id="JAMXIB010000001">
    <property type="protein sequence ID" value="MCO5723732.1"/>
    <property type="molecule type" value="Genomic_DNA"/>
</dbReference>
<keyword evidence="12" id="KW-1185">Reference proteome</keyword>
<dbReference type="InterPro" id="IPR004604">
    <property type="entry name" value="DNA_recomb/repair_RecN"/>
</dbReference>
<reference evidence="11 12" key="1">
    <citation type="submission" date="2022-06" db="EMBL/GenBank/DDBJ databases">
        <authorList>
            <person name="Xuan X."/>
        </authorList>
    </citation>
    <scope>NUCLEOTIDE SEQUENCE [LARGE SCALE GENOMIC DNA]</scope>
    <source>
        <strain evidence="11 12">2V75</strain>
    </source>
</reference>
<evidence type="ECO:0000256" key="7">
    <source>
        <dbReference type="ARBA" id="ARBA00023204"/>
    </source>
</evidence>
<sequence length="551" mass="61831">MLTRLAIKNYALIDDLKVSFKEGLTTITGETGAGKSILLESLSLVLGKRADRSALRDQDQKCVVEAEFDLQRYPALLVFFREQDLDYDPRTILRREIQPSGKSRAFVNDSPVTLDILSDLGKRLIDVHSQHQTLELTEQEFQLRVVDALAGNGELLAAYGSERQAYLEASHRLETLRKQREEAFREQDYNEFLLDELDKAALKPGMQEDLETRFNTLSNAEEILETLASANRLMQEDDYGLLSLQAQLRQLTARLSDFGPRFSELHQRVQSLYIEADDLAGELQDLVAAQEADPGQLEEVNAGLQLLYALQKKHGVGTVEELVQIRESLRVKVDQTADLDLEMERLEAQVTARRAALEDLAGKLRREREAVLPGFTRALEQQLGALGMPNASFQWRLLPTENFTRSGRDSLELLFTANKGGQHGLLKKTASGGELSRIMLTIKAILAAYEPLPTMMFDEIDTGVSGEISVRMAEIMQQMSGHMQVFAITHLPQVASKGHRQYKVYKEVSAGRTHTRIKELTQEERIIELAQMLGGSGLSDSAITHARELLN</sequence>
<evidence type="ECO:0000256" key="5">
    <source>
        <dbReference type="ARBA" id="ARBA00022763"/>
    </source>
</evidence>
<dbReference type="PANTHER" id="PTHR11059">
    <property type="entry name" value="DNA REPAIR PROTEIN RECN"/>
    <property type="match status" value="1"/>
</dbReference>
<evidence type="ECO:0000256" key="2">
    <source>
        <dbReference type="ARBA" id="ARBA00009441"/>
    </source>
</evidence>
<dbReference type="PANTHER" id="PTHR11059:SF0">
    <property type="entry name" value="DNA REPAIR PROTEIN RECN"/>
    <property type="match status" value="1"/>
</dbReference>
<evidence type="ECO:0000256" key="8">
    <source>
        <dbReference type="ARBA" id="ARBA00033408"/>
    </source>
</evidence>
<comment type="function">
    <text evidence="1 9">May be involved in recombinational repair of damaged DNA.</text>
</comment>
<comment type="similarity">
    <text evidence="2 9">Belongs to the RecN family.</text>
</comment>
<evidence type="ECO:0000256" key="6">
    <source>
        <dbReference type="ARBA" id="ARBA00022840"/>
    </source>
</evidence>
<dbReference type="CDD" id="cd03241">
    <property type="entry name" value="ABC_RecN"/>
    <property type="match status" value="2"/>
</dbReference>
<dbReference type="Pfam" id="PF02463">
    <property type="entry name" value="SMC_N"/>
    <property type="match status" value="1"/>
</dbReference>
<gene>
    <name evidence="11" type="primary">recN</name>
    <name evidence="11" type="ORF">NG653_02610</name>
</gene>
<feature type="domain" description="RecF/RecN/SMC N-terminal" evidence="10">
    <location>
        <begin position="2"/>
        <end position="507"/>
    </location>
</feature>
<keyword evidence="7 9" id="KW-0234">DNA repair</keyword>
<keyword evidence="4" id="KW-0547">Nucleotide-binding</keyword>
<dbReference type="SUPFAM" id="SSF52540">
    <property type="entry name" value="P-loop containing nucleoside triphosphate hydrolases"/>
    <property type="match status" value="1"/>
</dbReference>
<dbReference type="Proteomes" id="UP001206312">
    <property type="component" value="Unassembled WGS sequence"/>
</dbReference>
<evidence type="ECO:0000256" key="4">
    <source>
        <dbReference type="ARBA" id="ARBA00022741"/>
    </source>
</evidence>
<dbReference type="InterPro" id="IPR027417">
    <property type="entry name" value="P-loop_NTPase"/>
</dbReference>
<dbReference type="Gene3D" id="3.40.50.300">
    <property type="entry name" value="P-loop containing nucleotide triphosphate hydrolases"/>
    <property type="match status" value="2"/>
</dbReference>
<evidence type="ECO:0000313" key="12">
    <source>
        <dbReference type="Proteomes" id="UP001206312"/>
    </source>
</evidence>
<comment type="caution">
    <text evidence="11">The sequence shown here is derived from an EMBL/GenBank/DDBJ whole genome shotgun (WGS) entry which is preliminary data.</text>
</comment>
<evidence type="ECO:0000259" key="10">
    <source>
        <dbReference type="Pfam" id="PF02463"/>
    </source>
</evidence>
<dbReference type="NCBIfam" id="TIGR00634">
    <property type="entry name" value="recN"/>
    <property type="match status" value="1"/>
</dbReference>
<keyword evidence="5 9" id="KW-0227">DNA damage</keyword>
<organism evidence="11 12">
    <name type="scientific">Robiginitalea marina</name>
    <dbReference type="NCBI Taxonomy" id="2954105"/>
    <lineage>
        <taxon>Bacteria</taxon>
        <taxon>Pseudomonadati</taxon>
        <taxon>Bacteroidota</taxon>
        <taxon>Flavobacteriia</taxon>
        <taxon>Flavobacteriales</taxon>
        <taxon>Flavobacteriaceae</taxon>
        <taxon>Robiginitalea</taxon>
    </lineage>
</organism>
<name>A0ABT1AVU2_9FLAO</name>
<keyword evidence="6" id="KW-0067">ATP-binding</keyword>
<accession>A0ABT1AVU2</accession>
<protein>
    <recommendedName>
        <fullName evidence="3 9">DNA repair protein RecN</fullName>
    </recommendedName>
    <alternativeName>
        <fullName evidence="8 9">Recombination protein N</fullName>
    </alternativeName>
</protein>
<dbReference type="RefSeq" id="WP_252740099.1">
    <property type="nucleotide sequence ID" value="NZ_JAMXIB010000001.1"/>
</dbReference>
<evidence type="ECO:0000256" key="3">
    <source>
        <dbReference type="ARBA" id="ARBA00021315"/>
    </source>
</evidence>
<proteinExistence type="inferred from homology"/>
<evidence type="ECO:0000256" key="9">
    <source>
        <dbReference type="PIRNR" id="PIRNR003128"/>
    </source>
</evidence>
<evidence type="ECO:0000256" key="1">
    <source>
        <dbReference type="ARBA" id="ARBA00003618"/>
    </source>
</evidence>
<dbReference type="InterPro" id="IPR003395">
    <property type="entry name" value="RecF/RecN/SMC_N"/>
</dbReference>